<evidence type="ECO:0000256" key="6">
    <source>
        <dbReference type="SAM" id="Phobius"/>
    </source>
</evidence>
<evidence type="ECO:0000256" key="3">
    <source>
        <dbReference type="ARBA" id="ARBA00022692"/>
    </source>
</evidence>
<keyword evidence="5 6" id="KW-0472">Membrane</keyword>
<dbReference type="InterPro" id="IPR019108">
    <property type="entry name" value="Caa3_assmbl_CtaG-rel"/>
</dbReference>
<comment type="subcellular location">
    <subcellularLocation>
        <location evidence="1">Cell membrane</location>
        <topology evidence="1">Multi-pass membrane protein</topology>
    </subcellularLocation>
</comment>
<proteinExistence type="predicted"/>
<keyword evidence="2" id="KW-1003">Cell membrane</keyword>
<dbReference type="EMBL" id="JAFBEC010000003">
    <property type="protein sequence ID" value="MBM7632296.1"/>
    <property type="molecule type" value="Genomic_DNA"/>
</dbReference>
<evidence type="ECO:0000313" key="8">
    <source>
        <dbReference type="Proteomes" id="UP000741863"/>
    </source>
</evidence>
<accession>A0ABS2PAY7</accession>
<organism evidence="7 8">
    <name type="scientific">Geomicrobium sediminis</name>
    <dbReference type="NCBI Taxonomy" id="1347788"/>
    <lineage>
        <taxon>Bacteria</taxon>
        <taxon>Bacillati</taxon>
        <taxon>Bacillota</taxon>
        <taxon>Bacilli</taxon>
        <taxon>Bacillales</taxon>
        <taxon>Geomicrobium</taxon>
    </lineage>
</organism>
<feature type="transmembrane region" description="Helical" evidence="6">
    <location>
        <begin position="175"/>
        <end position="195"/>
    </location>
</feature>
<gene>
    <name evidence="7" type="ORF">JOD17_001389</name>
</gene>
<feature type="transmembrane region" description="Helical" evidence="6">
    <location>
        <begin position="6"/>
        <end position="23"/>
    </location>
</feature>
<evidence type="ECO:0000313" key="7">
    <source>
        <dbReference type="EMBL" id="MBM7632296.1"/>
    </source>
</evidence>
<evidence type="ECO:0000256" key="4">
    <source>
        <dbReference type="ARBA" id="ARBA00022989"/>
    </source>
</evidence>
<feature type="transmembrane region" description="Helical" evidence="6">
    <location>
        <begin position="65"/>
        <end position="90"/>
    </location>
</feature>
<evidence type="ECO:0000256" key="2">
    <source>
        <dbReference type="ARBA" id="ARBA00022475"/>
    </source>
</evidence>
<feature type="transmembrane region" description="Helical" evidence="6">
    <location>
        <begin position="215"/>
        <end position="234"/>
    </location>
</feature>
<comment type="caution">
    <text evidence="7">The sequence shown here is derived from an EMBL/GenBank/DDBJ whole genome shotgun (WGS) entry which is preliminary data.</text>
</comment>
<feature type="transmembrane region" description="Helical" evidence="6">
    <location>
        <begin position="140"/>
        <end position="163"/>
    </location>
</feature>
<feature type="transmembrane region" description="Helical" evidence="6">
    <location>
        <begin position="35"/>
        <end position="53"/>
    </location>
</feature>
<dbReference type="Pfam" id="PF09678">
    <property type="entry name" value="Caa3_CtaG"/>
    <property type="match status" value="1"/>
</dbReference>
<protein>
    <submittedName>
        <fullName evidence="7">Membrane protein</fullName>
    </submittedName>
</protein>
<sequence>MMLLLVTVVSIMLYCWYGIRTSHSTRLRNWPISRYVLFAAGICSISVALSFHAQSHHNFQVHMFVHLLLGMLAPLLLVLSAPVTLLLRALPVSFARFLTRLLRLRFVSIVTNPFVAMLLNFGGLWILYQTILFEWMHTFFIVNVAVHVHLFIAGFVFTSSVLYIDPVPHRFSFRFRALVMIIGFTLHSILSKIIYSASLPGVPLADAKQGAVFMYYGGDLIDACLIGVFCFQWYRKSMVHVPLNESLSNT</sequence>
<dbReference type="Proteomes" id="UP000741863">
    <property type="component" value="Unassembled WGS sequence"/>
</dbReference>
<keyword evidence="4 6" id="KW-1133">Transmembrane helix</keyword>
<feature type="transmembrane region" description="Helical" evidence="6">
    <location>
        <begin position="102"/>
        <end position="128"/>
    </location>
</feature>
<name>A0ABS2PAY7_9BACL</name>
<evidence type="ECO:0000256" key="5">
    <source>
        <dbReference type="ARBA" id="ARBA00023136"/>
    </source>
</evidence>
<keyword evidence="8" id="KW-1185">Reference proteome</keyword>
<reference evidence="7 8" key="1">
    <citation type="submission" date="2021-01" db="EMBL/GenBank/DDBJ databases">
        <title>Genomic Encyclopedia of Type Strains, Phase IV (KMG-IV): sequencing the most valuable type-strain genomes for metagenomic binning, comparative biology and taxonomic classification.</title>
        <authorList>
            <person name="Goeker M."/>
        </authorList>
    </citation>
    <scope>NUCLEOTIDE SEQUENCE [LARGE SCALE GENOMIC DNA]</scope>
    <source>
        <strain evidence="7 8">DSM 25540</strain>
    </source>
</reference>
<dbReference type="RefSeq" id="WP_204696434.1">
    <property type="nucleotide sequence ID" value="NZ_JAFBEC010000003.1"/>
</dbReference>
<evidence type="ECO:0000256" key="1">
    <source>
        <dbReference type="ARBA" id="ARBA00004651"/>
    </source>
</evidence>
<keyword evidence="3 6" id="KW-0812">Transmembrane</keyword>